<dbReference type="Proteomes" id="UP001153328">
    <property type="component" value="Unassembled WGS sequence"/>
</dbReference>
<organism evidence="2 3">
    <name type="scientific">Actinacidiphila bryophytorum</name>
    <dbReference type="NCBI Taxonomy" id="1436133"/>
    <lineage>
        <taxon>Bacteria</taxon>
        <taxon>Bacillati</taxon>
        <taxon>Actinomycetota</taxon>
        <taxon>Actinomycetes</taxon>
        <taxon>Kitasatosporales</taxon>
        <taxon>Streptomycetaceae</taxon>
        <taxon>Actinacidiphila</taxon>
    </lineage>
</organism>
<accession>A0A9W4H5G1</accession>
<keyword evidence="1" id="KW-1133">Transmembrane helix</keyword>
<dbReference type="EMBL" id="CAJVAX010000019">
    <property type="protein sequence ID" value="CAG7652199.1"/>
    <property type="molecule type" value="Genomic_DNA"/>
</dbReference>
<keyword evidence="1" id="KW-0472">Membrane</keyword>
<gene>
    <name evidence="2" type="ORF">SBRY_50811</name>
</gene>
<evidence type="ECO:0000313" key="3">
    <source>
        <dbReference type="Proteomes" id="UP001153328"/>
    </source>
</evidence>
<sequence length="164" mass="16984">MRGSDRDRPARLRLALALPGGLLAAALALDAAAGTLTVLRALLWTGLAVALSAVLVPPRITAGGGRLAVRTLLRTRRIRIDRLVGARLEGHTARRLLLRDAAGRRIEVDAAAVAASPLLRHELDAGARHSHTAGLLADPSPVSGPAAAADTAQARALFRACGLD</sequence>
<keyword evidence="1" id="KW-0812">Transmembrane</keyword>
<evidence type="ECO:0000256" key="1">
    <source>
        <dbReference type="SAM" id="Phobius"/>
    </source>
</evidence>
<dbReference type="AlphaFoldDB" id="A0A9W4H5G1"/>
<dbReference type="RefSeq" id="WP_205048592.1">
    <property type="nucleotide sequence ID" value="NZ_CAJVAX010000019.1"/>
</dbReference>
<protein>
    <recommendedName>
        <fullName evidence="4">PH domain-containing protein</fullName>
    </recommendedName>
</protein>
<comment type="caution">
    <text evidence="2">The sequence shown here is derived from an EMBL/GenBank/DDBJ whole genome shotgun (WGS) entry which is preliminary data.</text>
</comment>
<name>A0A9W4H5G1_9ACTN</name>
<evidence type="ECO:0008006" key="4">
    <source>
        <dbReference type="Google" id="ProtNLM"/>
    </source>
</evidence>
<feature type="transmembrane region" description="Helical" evidence="1">
    <location>
        <begin position="43"/>
        <end position="69"/>
    </location>
</feature>
<proteinExistence type="predicted"/>
<evidence type="ECO:0000313" key="2">
    <source>
        <dbReference type="EMBL" id="CAG7652199.1"/>
    </source>
</evidence>
<keyword evidence="3" id="KW-1185">Reference proteome</keyword>
<reference evidence="2" key="1">
    <citation type="submission" date="2021-06" db="EMBL/GenBank/DDBJ databases">
        <authorList>
            <person name="Arsene-Ploetze F."/>
        </authorList>
    </citation>
    <scope>NUCLEOTIDE SEQUENCE</scope>
    <source>
        <strain evidence="2">SBRY1</strain>
    </source>
</reference>